<dbReference type="PRINTS" id="PR00633">
    <property type="entry name" value="RCCNDNSATION"/>
</dbReference>
<evidence type="ECO:0000256" key="3">
    <source>
        <dbReference type="PROSITE-ProRule" id="PRU00235"/>
    </source>
</evidence>
<dbReference type="Gene3D" id="2.130.10.30">
    <property type="entry name" value="Regulator of chromosome condensation 1/beta-lactamase-inhibitor protein II"/>
    <property type="match status" value="2"/>
</dbReference>
<gene>
    <name evidence="5" type="ORF">ABMA28_013747</name>
</gene>
<dbReference type="Pfam" id="PF25390">
    <property type="entry name" value="WD40_RLD"/>
    <property type="match status" value="1"/>
</dbReference>
<feature type="repeat" description="RCC1" evidence="3">
    <location>
        <begin position="314"/>
        <end position="368"/>
    </location>
</feature>
<feature type="repeat" description="RCC1" evidence="3">
    <location>
        <begin position="107"/>
        <end position="156"/>
    </location>
</feature>
<comment type="caution">
    <text evidence="5">The sequence shown here is derived from an EMBL/GenBank/DDBJ whole genome shotgun (WGS) entry which is preliminary data.</text>
</comment>
<evidence type="ECO:0000256" key="2">
    <source>
        <dbReference type="ARBA" id="ARBA00022737"/>
    </source>
</evidence>
<feature type="repeat" description="RCC1" evidence="3">
    <location>
        <begin position="263"/>
        <end position="313"/>
    </location>
</feature>
<organism evidence="5 6">
    <name type="scientific">Loxostege sticticalis</name>
    <name type="common">Beet webworm moth</name>
    <dbReference type="NCBI Taxonomy" id="481309"/>
    <lineage>
        <taxon>Eukaryota</taxon>
        <taxon>Metazoa</taxon>
        <taxon>Ecdysozoa</taxon>
        <taxon>Arthropoda</taxon>
        <taxon>Hexapoda</taxon>
        <taxon>Insecta</taxon>
        <taxon>Pterygota</taxon>
        <taxon>Neoptera</taxon>
        <taxon>Endopterygota</taxon>
        <taxon>Lepidoptera</taxon>
        <taxon>Glossata</taxon>
        <taxon>Ditrysia</taxon>
        <taxon>Pyraloidea</taxon>
        <taxon>Crambidae</taxon>
        <taxon>Pyraustinae</taxon>
        <taxon>Loxostege</taxon>
    </lineage>
</organism>
<accession>A0ABD0TJD7</accession>
<keyword evidence="2" id="KW-0677">Repeat</keyword>
<evidence type="ECO:0000313" key="6">
    <source>
        <dbReference type="Proteomes" id="UP001549921"/>
    </source>
</evidence>
<protein>
    <recommendedName>
        <fullName evidence="4">RCC1-like domain-containing protein</fullName>
    </recommendedName>
</protein>
<feature type="repeat" description="RCC1" evidence="3">
    <location>
        <begin position="1"/>
        <end position="56"/>
    </location>
</feature>
<dbReference type="InterPro" id="IPR009091">
    <property type="entry name" value="RCC1/BLIP-II"/>
</dbReference>
<keyword evidence="1" id="KW-0344">Guanine-nucleotide releasing factor</keyword>
<dbReference type="PANTHER" id="PTHR45982:SF8">
    <property type="entry name" value="E3 UBIQUITIN-PROTEIN LIGASE HERC2-LIKE PROTEIN-RELATED"/>
    <property type="match status" value="1"/>
</dbReference>
<evidence type="ECO:0000256" key="1">
    <source>
        <dbReference type="ARBA" id="ARBA00022658"/>
    </source>
</evidence>
<name>A0ABD0TJD7_LOXSC</name>
<feature type="repeat" description="RCC1" evidence="3">
    <location>
        <begin position="157"/>
        <end position="207"/>
    </location>
</feature>
<dbReference type="PANTHER" id="PTHR45982">
    <property type="entry name" value="REGULATOR OF CHROMOSOME CONDENSATION"/>
    <property type="match status" value="1"/>
</dbReference>
<dbReference type="PROSITE" id="PS50012">
    <property type="entry name" value="RCC1_3"/>
    <property type="match status" value="5"/>
</dbReference>
<dbReference type="InterPro" id="IPR000408">
    <property type="entry name" value="Reg_chr_condens"/>
</dbReference>
<reference evidence="5 6" key="1">
    <citation type="submission" date="2024-06" db="EMBL/GenBank/DDBJ databases">
        <title>A chromosome-level genome assembly of beet webworm, Loxostege sticticalis.</title>
        <authorList>
            <person name="Zhang Y."/>
        </authorList>
    </citation>
    <scope>NUCLEOTIDE SEQUENCE [LARGE SCALE GENOMIC DNA]</scope>
    <source>
        <strain evidence="5">AQ028</strain>
        <tissue evidence="5">Male pupae</tissue>
    </source>
</reference>
<feature type="domain" description="RCC1-like" evidence="4">
    <location>
        <begin position="3"/>
        <end position="363"/>
    </location>
</feature>
<dbReference type="InterPro" id="IPR051553">
    <property type="entry name" value="Ran_GTPase-activating"/>
</dbReference>
<dbReference type="EMBL" id="JBEDNZ010000004">
    <property type="protein sequence ID" value="KAL0849464.1"/>
    <property type="molecule type" value="Genomic_DNA"/>
</dbReference>
<sequence length="384" mass="42402">MLLFSWGANSHGQLGLGIVNEQVEKPSQVVINSSLFVTGIKQIVCGGGHTLLLDAEGKLFSCGWNHKLQLGTEKECSSFERIWNLGGIVFTNIACGWDFSCGVTDDNFLFVWGSNSNGELGLPKDHFPEILKPFRLQVNACAVSMGLRHTAIINSKGEVWITGCGRHGQLGLGEDILSSDRFLQVPKLGKISHIACGQNHTTAWCSDEKALYVWGDNRHGQLLLDKEKYKKVFTAQKIDIGVKQGIKKLLSGWTNTLLWLENGTLLTWGRNNYGQLGSDKSVHGKLVHVELPDGKKVKDIALGSEHTICLMDDNSLWAWGWNEHANTATNIEEKFISHPTLVDIGLEPNLSISQIYSGSAHNFIVVKESEVSERKSQVMEPKVV</sequence>
<dbReference type="AlphaFoldDB" id="A0ABD0TJD7"/>
<dbReference type="SUPFAM" id="SSF50985">
    <property type="entry name" value="RCC1/BLIP-II"/>
    <property type="match status" value="1"/>
</dbReference>
<evidence type="ECO:0000259" key="4">
    <source>
        <dbReference type="Pfam" id="PF25390"/>
    </source>
</evidence>
<dbReference type="Proteomes" id="UP001549921">
    <property type="component" value="Unassembled WGS sequence"/>
</dbReference>
<dbReference type="InterPro" id="IPR058923">
    <property type="entry name" value="RCC1-like_dom"/>
</dbReference>
<proteinExistence type="predicted"/>
<evidence type="ECO:0000313" key="5">
    <source>
        <dbReference type="EMBL" id="KAL0849464.1"/>
    </source>
</evidence>